<gene>
    <name evidence="1" type="ORF">CHYS00102_LOCUS11184</name>
</gene>
<protein>
    <submittedName>
        <fullName evidence="1">Uncharacterized protein</fullName>
    </submittedName>
</protein>
<name>A0A7S1BEV2_9STRA</name>
<dbReference type="AlphaFoldDB" id="A0A7S1BEV2"/>
<reference evidence="1" key="1">
    <citation type="submission" date="2021-01" db="EMBL/GenBank/DDBJ databases">
        <authorList>
            <person name="Corre E."/>
            <person name="Pelletier E."/>
            <person name="Niang G."/>
            <person name="Scheremetjew M."/>
            <person name="Finn R."/>
            <person name="Kale V."/>
            <person name="Holt S."/>
            <person name="Cochrane G."/>
            <person name="Meng A."/>
            <person name="Brown T."/>
            <person name="Cohen L."/>
        </authorList>
    </citation>
    <scope>NUCLEOTIDE SEQUENCE</scope>
    <source>
        <strain evidence="1">308</strain>
    </source>
</reference>
<sequence length="106" mass="11331">MQAAVPLVSPIVKKAAVPLASHGFQQCVDAGGRELPGGAMPAAWQSLPWPLSSASGAVLRSSAGARAVLFQSVQMTRSSFPSNETFLLRLRSLRALRWWATRAVPF</sequence>
<evidence type="ECO:0000313" key="1">
    <source>
        <dbReference type="EMBL" id="CAD8883987.1"/>
    </source>
</evidence>
<organism evidence="1">
    <name type="scientific">Corethron hystrix</name>
    <dbReference type="NCBI Taxonomy" id="216773"/>
    <lineage>
        <taxon>Eukaryota</taxon>
        <taxon>Sar</taxon>
        <taxon>Stramenopiles</taxon>
        <taxon>Ochrophyta</taxon>
        <taxon>Bacillariophyta</taxon>
        <taxon>Coscinodiscophyceae</taxon>
        <taxon>Corethrophycidae</taxon>
        <taxon>Corethrales</taxon>
        <taxon>Corethraceae</taxon>
        <taxon>Corethron</taxon>
    </lineage>
</organism>
<proteinExistence type="predicted"/>
<accession>A0A7S1BEV2</accession>
<dbReference type="EMBL" id="HBFR01015362">
    <property type="protein sequence ID" value="CAD8883987.1"/>
    <property type="molecule type" value="Transcribed_RNA"/>
</dbReference>